<feature type="domain" description="Complex 1 LYR protein" evidence="7">
    <location>
        <begin position="13"/>
        <end position="70"/>
    </location>
</feature>
<dbReference type="Pfam" id="PF05347">
    <property type="entry name" value="Complex1_LYR"/>
    <property type="match status" value="1"/>
</dbReference>
<sequence>MQELTLKHFILKQRVINLYRQAARACRTIPDRQTRRETLSWIRIEFERNRYIHDTAVIEDKLATGIRELRRSLPGMDFTSSSTRR</sequence>
<evidence type="ECO:0000256" key="5">
    <source>
        <dbReference type="ARBA" id="ARBA00026235"/>
    </source>
</evidence>
<evidence type="ECO:0000313" key="8">
    <source>
        <dbReference type="EMBL" id="KIP12025.1"/>
    </source>
</evidence>
<dbReference type="InterPro" id="IPR008011">
    <property type="entry name" value="Complex1_LYR_dom"/>
</dbReference>
<dbReference type="GO" id="GO:0005739">
    <property type="term" value="C:mitochondrion"/>
    <property type="evidence" value="ECO:0007669"/>
    <property type="project" value="UniProtKB-SubCell"/>
</dbReference>
<comment type="function">
    <text evidence="6">Involved in efficient integration of the N-module into mitochondrial respiratory chain complex I.</text>
</comment>
<evidence type="ECO:0000256" key="6">
    <source>
        <dbReference type="ARBA" id="ARBA00044735"/>
    </source>
</evidence>
<organism evidence="8 9">
    <name type="scientific">Phlebiopsis gigantea (strain 11061_1 CR5-6)</name>
    <name type="common">White-rot fungus</name>
    <name type="synonym">Peniophora gigantea</name>
    <dbReference type="NCBI Taxonomy" id="745531"/>
    <lineage>
        <taxon>Eukaryota</taxon>
        <taxon>Fungi</taxon>
        <taxon>Dikarya</taxon>
        <taxon>Basidiomycota</taxon>
        <taxon>Agaricomycotina</taxon>
        <taxon>Agaricomycetes</taxon>
        <taxon>Polyporales</taxon>
        <taxon>Phanerochaetaceae</taxon>
        <taxon>Phlebiopsis</taxon>
    </lineage>
</organism>
<name>A0A0C3SFG1_PHLG1</name>
<dbReference type="InterPro" id="IPR045293">
    <property type="entry name" value="Complex1_LYR_LYRM2"/>
</dbReference>
<dbReference type="AlphaFoldDB" id="A0A0C3SFG1"/>
<dbReference type="CDD" id="cd20262">
    <property type="entry name" value="Complex1_LYR_LYRM2"/>
    <property type="match status" value="1"/>
</dbReference>
<comment type="subcellular location">
    <subcellularLocation>
        <location evidence="1">Mitochondrion</location>
    </subcellularLocation>
</comment>
<gene>
    <name evidence="8" type="ORF">PHLGIDRAFT_62861</name>
</gene>
<dbReference type="EMBL" id="KN840442">
    <property type="protein sequence ID" value="KIP12025.1"/>
    <property type="molecule type" value="Genomic_DNA"/>
</dbReference>
<keyword evidence="3" id="KW-0809">Transit peptide</keyword>
<dbReference type="PANTHER" id="PTHR13675:SF0">
    <property type="entry name" value="LYR MOTIF-CONTAINING PROTEIN 2"/>
    <property type="match status" value="1"/>
</dbReference>
<accession>A0A0C3SFG1</accession>
<evidence type="ECO:0000256" key="3">
    <source>
        <dbReference type="ARBA" id="ARBA00022946"/>
    </source>
</evidence>
<dbReference type="PANTHER" id="PTHR13675">
    <property type="entry name" value="LYR MOTIF-CONTAINING PROTEIN 2"/>
    <property type="match status" value="1"/>
</dbReference>
<dbReference type="Proteomes" id="UP000053257">
    <property type="component" value="Unassembled WGS sequence"/>
</dbReference>
<evidence type="ECO:0000256" key="1">
    <source>
        <dbReference type="ARBA" id="ARBA00004173"/>
    </source>
</evidence>
<comment type="similarity">
    <text evidence="2">Belongs to the complex I LYR family.</text>
</comment>
<proteinExistence type="inferred from homology"/>
<keyword evidence="9" id="KW-1185">Reference proteome</keyword>
<evidence type="ECO:0000256" key="4">
    <source>
        <dbReference type="ARBA" id="ARBA00023128"/>
    </source>
</evidence>
<evidence type="ECO:0000256" key="2">
    <source>
        <dbReference type="ARBA" id="ARBA00009508"/>
    </source>
</evidence>
<evidence type="ECO:0000259" key="7">
    <source>
        <dbReference type="Pfam" id="PF05347"/>
    </source>
</evidence>
<dbReference type="OrthoDB" id="74240at2759"/>
<reference evidence="8 9" key="1">
    <citation type="journal article" date="2014" name="PLoS Genet.">
        <title>Analysis of the Phlebiopsis gigantea genome, transcriptome and secretome provides insight into its pioneer colonization strategies of wood.</title>
        <authorList>
            <person name="Hori C."/>
            <person name="Ishida T."/>
            <person name="Igarashi K."/>
            <person name="Samejima M."/>
            <person name="Suzuki H."/>
            <person name="Master E."/>
            <person name="Ferreira P."/>
            <person name="Ruiz-Duenas F.J."/>
            <person name="Held B."/>
            <person name="Canessa P."/>
            <person name="Larrondo L.F."/>
            <person name="Schmoll M."/>
            <person name="Druzhinina I.S."/>
            <person name="Kubicek C.P."/>
            <person name="Gaskell J.A."/>
            <person name="Kersten P."/>
            <person name="St John F."/>
            <person name="Glasner J."/>
            <person name="Sabat G."/>
            <person name="Splinter BonDurant S."/>
            <person name="Syed K."/>
            <person name="Yadav J."/>
            <person name="Mgbeahuruike A.C."/>
            <person name="Kovalchuk A."/>
            <person name="Asiegbu F.O."/>
            <person name="Lackner G."/>
            <person name="Hoffmeister D."/>
            <person name="Rencoret J."/>
            <person name="Gutierrez A."/>
            <person name="Sun H."/>
            <person name="Lindquist E."/>
            <person name="Barry K."/>
            <person name="Riley R."/>
            <person name="Grigoriev I.V."/>
            <person name="Henrissat B."/>
            <person name="Kues U."/>
            <person name="Berka R.M."/>
            <person name="Martinez A.T."/>
            <person name="Covert S.F."/>
            <person name="Blanchette R.A."/>
            <person name="Cullen D."/>
        </authorList>
    </citation>
    <scope>NUCLEOTIDE SEQUENCE [LARGE SCALE GENOMIC DNA]</scope>
    <source>
        <strain evidence="8 9">11061_1 CR5-6</strain>
    </source>
</reference>
<evidence type="ECO:0000313" key="9">
    <source>
        <dbReference type="Proteomes" id="UP000053257"/>
    </source>
</evidence>
<dbReference type="HOGENOM" id="CLU_151409_2_2_1"/>
<dbReference type="STRING" id="745531.A0A0C3SFG1"/>
<keyword evidence="4" id="KW-0496">Mitochondrion</keyword>
<protein>
    <recommendedName>
        <fullName evidence="5">LYR motif-containing protein 2</fullName>
    </recommendedName>
</protein>